<feature type="domain" description="Glycoside hydrolase GH146 substrate-binding" evidence="3">
    <location>
        <begin position="649"/>
        <end position="783"/>
    </location>
</feature>
<feature type="signal peptide" evidence="1">
    <location>
        <begin position="1"/>
        <end position="23"/>
    </location>
</feature>
<dbReference type="OrthoDB" id="9757939at2"/>
<evidence type="ECO:0000256" key="1">
    <source>
        <dbReference type="SAM" id="SignalP"/>
    </source>
</evidence>
<proteinExistence type="predicted"/>
<protein>
    <recommendedName>
        <fullName evidence="7">DUF1680 family protein</fullName>
    </recommendedName>
</protein>
<accession>A0A1M4S8F9</accession>
<reference evidence="5 6" key="1">
    <citation type="submission" date="2016-11" db="EMBL/GenBank/DDBJ databases">
        <authorList>
            <person name="Jaros S."/>
            <person name="Januszkiewicz K."/>
            <person name="Wedrychowicz H."/>
        </authorList>
    </citation>
    <scope>NUCLEOTIDE SEQUENCE [LARGE SCALE GENOMIC DNA]</scope>
    <source>
        <strain evidence="5 6">DSM 26897</strain>
    </source>
</reference>
<sequence length="802" mass="90110">MKCNPILVLALGLTTLFTGNATAQSYVPEWKDKKMKVQPSVPLKAYAFNLSQVKLLPSAFTEAMEADVRYLLKIEPDRLLSDFRTHSGLQPKGERYGGWESSGLAGHTLGHYLSALALHYAATGDAEFLKRSNYIVDELVACQQARKTGYVGAIPKEDSMWAEVAKGNIRSRGFDLNGAWSPWYTVHKIMGGLLDAYLYTNNHKALQVNNGIADWTGNLIQNLDDSLIQKMLLTEYGGMNDALVNTYALTGKKKYLDLSYKFYDRRILDSLAARKDILPGKHSNTQIPKVIGSARRYQLNGDKKDEAIANFFWETIVNHHSYATGGNSNYEYLGDSDVLNEKLSDNTTETCNTYNMLKLTRHLFAANPSAALMDYYERALYNHILASQHHQTGMVTYFVSLRMGGRKEYSDEFNSFTCCVGTGMENHVKYGENIYYRGADGSLYVNLFIPSLLRWTEQGINIKQETSLPGSGSTTFTVIAPKTTPFALRIRKPHWAKAAQVKLNGALQNIEADGEGYFVISRNWRNNDQVELVTPLEFYTQAMPDNANRKAVFYGPVLLAGVLGNKEPEPQDIPVLVTPTADANRWFQPAGNAPLAFQTAGNAIPKQVQLIPFNQTADEYYTVYWDVFSPKEWKSQQEVYAAQKRKQKELEDKTVDVLRIGEMQPERDHELLAEKTTTGDEHNRKWRAAGEGGFIAFNMKVDPQQPNTLICTYWGMDNRGRIFDIYINDSLVATEDLNKYKTSKFYDIGYVLPPSLTRDKTTVAVKLVPKANNSAGPVYGVRMAKGDVSGLTTPLKNESIYR</sequence>
<dbReference type="Proteomes" id="UP000184368">
    <property type="component" value="Unassembled WGS sequence"/>
</dbReference>
<gene>
    <name evidence="5" type="ORF">SAMN05444008_10116</name>
</gene>
<dbReference type="EMBL" id="FQUO01000001">
    <property type="protein sequence ID" value="SHE28503.1"/>
    <property type="molecule type" value="Genomic_DNA"/>
</dbReference>
<dbReference type="STRING" id="1302690.BUE76_22945"/>
<evidence type="ECO:0000259" key="4">
    <source>
        <dbReference type="Pfam" id="PF20736"/>
    </source>
</evidence>
<dbReference type="Pfam" id="PF20736">
    <property type="entry name" value="Glyco_hydro127M"/>
    <property type="match status" value="1"/>
</dbReference>
<dbReference type="InterPro" id="IPR012878">
    <property type="entry name" value="Beta-AFase-like_GH127_cat"/>
</dbReference>
<dbReference type="InterPro" id="IPR046544">
    <property type="entry name" value="GH146_SB_dom"/>
</dbReference>
<feature type="domain" description="Non-reducing end beta-L-arabinofuranosidase-like GH127 middle" evidence="4">
    <location>
        <begin position="443"/>
        <end position="535"/>
    </location>
</feature>
<name>A0A1M4S8F9_9BACT</name>
<dbReference type="PANTHER" id="PTHR31151:SF0">
    <property type="entry name" value="PROLINE-TRNA LIGASE (DUF1680)"/>
    <property type="match status" value="1"/>
</dbReference>
<dbReference type="PANTHER" id="PTHR31151">
    <property type="entry name" value="PROLINE-TRNA LIGASE (DUF1680)"/>
    <property type="match status" value="1"/>
</dbReference>
<evidence type="ECO:0000313" key="6">
    <source>
        <dbReference type="Proteomes" id="UP000184368"/>
    </source>
</evidence>
<evidence type="ECO:0000259" key="2">
    <source>
        <dbReference type="Pfam" id="PF07944"/>
    </source>
</evidence>
<organism evidence="5 6">
    <name type="scientific">Cnuella takakiae</name>
    <dbReference type="NCBI Taxonomy" id="1302690"/>
    <lineage>
        <taxon>Bacteria</taxon>
        <taxon>Pseudomonadati</taxon>
        <taxon>Bacteroidota</taxon>
        <taxon>Chitinophagia</taxon>
        <taxon>Chitinophagales</taxon>
        <taxon>Chitinophagaceae</taxon>
        <taxon>Cnuella</taxon>
    </lineage>
</organism>
<feature type="domain" description="Non-reducing end beta-L-arabinofuranosidase-like GH127 catalytic" evidence="2">
    <location>
        <begin position="52"/>
        <end position="432"/>
    </location>
</feature>
<feature type="chain" id="PRO_5012024893" description="DUF1680 family protein" evidence="1">
    <location>
        <begin position="24"/>
        <end position="802"/>
    </location>
</feature>
<dbReference type="Pfam" id="PF07944">
    <property type="entry name" value="Beta-AFase-like_GH127_cat"/>
    <property type="match status" value="1"/>
</dbReference>
<dbReference type="InterPro" id="IPR008928">
    <property type="entry name" value="6-hairpin_glycosidase_sf"/>
</dbReference>
<dbReference type="SUPFAM" id="SSF48208">
    <property type="entry name" value="Six-hairpin glycosidases"/>
    <property type="match status" value="1"/>
</dbReference>
<keyword evidence="6" id="KW-1185">Reference proteome</keyword>
<dbReference type="GO" id="GO:0005975">
    <property type="term" value="P:carbohydrate metabolic process"/>
    <property type="evidence" value="ECO:0007669"/>
    <property type="project" value="InterPro"/>
</dbReference>
<dbReference type="InterPro" id="IPR049046">
    <property type="entry name" value="Beta-AFase-like_GH127_middle"/>
</dbReference>
<dbReference type="Pfam" id="PF20620">
    <property type="entry name" value="DUF6805"/>
    <property type="match status" value="1"/>
</dbReference>
<evidence type="ECO:0008006" key="7">
    <source>
        <dbReference type="Google" id="ProtNLM"/>
    </source>
</evidence>
<dbReference type="RefSeq" id="WP_073038826.1">
    <property type="nucleotide sequence ID" value="NZ_FQUO01000001.1"/>
</dbReference>
<evidence type="ECO:0000313" key="5">
    <source>
        <dbReference type="EMBL" id="SHE28503.1"/>
    </source>
</evidence>
<dbReference type="AlphaFoldDB" id="A0A1M4S8F9"/>
<evidence type="ECO:0000259" key="3">
    <source>
        <dbReference type="Pfam" id="PF20620"/>
    </source>
</evidence>
<keyword evidence="1" id="KW-0732">Signal</keyword>